<dbReference type="PANTHER" id="PTHR45907">
    <property type="entry name" value="SERPENTINE RECEPTOR, CLASS J"/>
    <property type="match status" value="1"/>
</dbReference>
<feature type="transmembrane region" description="Helical" evidence="1">
    <location>
        <begin position="41"/>
        <end position="66"/>
    </location>
</feature>
<feature type="transmembrane region" description="Helical" evidence="1">
    <location>
        <begin position="95"/>
        <end position="117"/>
    </location>
</feature>
<dbReference type="SUPFAM" id="SSF81321">
    <property type="entry name" value="Family A G protein-coupled receptor-like"/>
    <property type="match status" value="2"/>
</dbReference>
<dbReference type="InterPro" id="IPR019423">
    <property type="entry name" value="7TM_GPCR_serpentine_rcpt_Srj"/>
</dbReference>
<dbReference type="Pfam" id="PF10319">
    <property type="entry name" value="7TM_GPCR_Srj"/>
    <property type="match status" value="2"/>
</dbReference>
<gene>
    <name evidence="2" type="ORF">CAMP_LOCUS14545</name>
</gene>
<dbReference type="Proteomes" id="UP001152747">
    <property type="component" value="Unassembled WGS sequence"/>
</dbReference>
<keyword evidence="1" id="KW-0812">Transmembrane</keyword>
<sequence>MLYATDEAREKVRPFFITRYNADISQISFLNIVWWSEDTETVIRCWLACLVVTLISAFSITTYCILGYKIVRKLQNAKTISSQTKRLHRQLFKTLVIQTLIPLVISFLPCMVVWFLPLFGIDIWNYGNIGVVALSAFPFLDAIAVILLLPVYRNRFKVSSYRETNISKVSFVNIIWWSTDKNAMLRSWIACLIVTMISAFSISTYCILGYKIVKKLQNVKTISNQTRKIHRQLFKTLVIQTLIPIFISFIPCMFVWFLPLFGIDIWNYGNIGVVALSAFPFLDAVAVIILLPVYRNRFRKTAVETSIRTTT</sequence>
<proteinExistence type="predicted"/>
<organism evidence="2 3">
    <name type="scientific">Caenorhabditis angaria</name>
    <dbReference type="NCBI Taxonomy" id="860376"/>
    <lineage>
        <taxon>Eukaryota</taxon>
        <taxon>Metazoa</taxon>
        <taxon>Ecdysozoa</taxon>
        <taxon>Nematoda</taxon>
        <taxon>Chromadorea</taxon>
        <taxon>Rhabditida</taxon>
        <taxon>Rhabditina</taxon>
        <taxon>Rhabditomorpha</taxon>
        <taxon>Rhabditoidea</taxon>
        <taxon>Rhabditidae</taxon>
        <taxon>Peloderinae</taxon>
        <taxon>Caenorhabditis</taxon>
    </lineage>
</organism>
<keyword evidence="3" id="KW-1185">Reference proteome</keyword>
<keyword evidence="1" id="KW-0472">Membrane</keyword>
<name>A0A9P1ITM3_9PELO</name>
<keyword evidence="1" id="KW-1133">Transmembrane helix</keyword>
<feature type="transmembrane region" description="Helical" evidence="1">
    <location>
        <begin position="271"/>
        <end position="294"/>
    </location>
</feature>
<evidence type="ECO:0000256" key="1">
    <source>
        <dbReference type="SAM" id="Phobius"/>
    </source>
</evidence>
<dbReference type="OrthoDB" id="5817407at2759"/>
<protein>
    <recommendedName>
        <fullName evidence="4">G-protein coupled receptors family 1 profile domain-containing protein</fullName>
    </recommendedName>
</protein>
<feature type="transmembrane region" description="Helical" evidence="1">
    <location>
        <begin position="237"/>
        <end position="259"/>
    </location>
</feature>
<feature type="transmembrane region" description="Helical" evidence="1">
    <location>
        <begin position="129"/>
        <end position="152"/>
    </location>
</feature>
<evidence type="ECO:0008006" key="4">
    <source>
        <dbReference type="Google" id="ProtNLM"/>
    </source>
</evidence>
<comment type="caution">
    <text evidence="2">The sequence shown here is derived from an EMBL/GenBank/DDBJ whole genome shotgun (WGS) entry which is preliminary data.</text>
</comment>
<evidence type="ECO:0000313" key="2">
    <source>
        <dbReference type="EMBL" id="CAI5451908.1"/>
    </source>
</evidence>
<dbReference type="EMBL" id="CANHGI010000005">
    <property type="protein sequence ID" value="CAI5451908.1"/>
    <property type="molecule type" value="Genomic_DNA"/>
</dbReference>
<evidence type="ECO:0000313" key="3">
    <source>
        <dbReference type="Proteomes" id="UP001152747"/>
    </source>
</evidence>
<accession>A0A9P1ITM3</accession>
<dbReference type="AlphaFoldDB" id="A0A9P1ITM3"/>
<reference evidence="2" key="1">
    <citation type="submission" date="2022-11" db="EMBL/GenBank/DDBJ databases">
        <authorList>
            <person name="Kikuchi T."/>
        </authorList>
    </citation>
    <scope>NUCLEOTIDE SEQUENCE</scope>
    <source>
        <strain evidence="2">PS1010</strain>
    </source>
</reference>
<feature type="transmembrane region" description="Helical" evidence="1">
    <location>
        <begin position="185"/>
        <end position="208"/>
    </location>
</feature>
<dbReference type="PANTHER" id="PTHR45907:SF16">
    <property type="entry name" value="SERPENTINE RECEPTOR, CLASS J"/>
    <property type="match status" value="1"/>
</dbReference>